<evidence type="ECO:0000256" key="1">
    <source>
        <dbReference type="SAM" id="Phobius"/>
    </source>
</evidence>
<feature type="transmembrane region" description="Helical" evidence="1">
    <location>
        <begin position="41"/>
        <end position="60"/>
    </location>
</feature>
<keyword evidence="1" id="KW-0472">Membrane</keyword>
<dbReference type="AlphaFoldDB" id="G9WZW9"/>
<organism evidence="2 3">
    <name type="scientific">Peptoanaerobacter stomatis</name>
    <dbReference type="NCBI Taxonomy" id="796937"/>
    <lineage>
        <taxon>Bacteria</taxon>
        <taxon>Bacillati</taxon>
        <taxon>Bacillota</taxon>
        <taxon>Clostridia</taxon>
        <taxon>Peptostreptococcales</taxon>
        <taxon>Filifactoraceae</taxon>
        <taxon>Peptoanaerobacter</taxon>
    </lineage>
</organism>
<name>G9WZW9_9FIRM</name>
<keyword evidence="1" id="KW-1133">Transmembrane helix</keyword>
<proteinExistence type="predicted"/>
<dbReference type="Proteomes" id="UP000006437">
    <property type="component" value="Unassembled WGS sequence"/>
</dbReference>
<sequence>MRGKTRSQRIKDYRKARFDRAIRVIEGKNFHRNKMSRGNKIVLFVILAILLGMNFFSMRYRAKTFGFSKDDFVSKYEQFIVKNKDKFDYDKSIKDIIENNGEYSFLQESSSITGSLIAVYQYSDKVKKVGVIGIPRENTNFEKAYIENMAVVISLIAGKNYNDCREYLKDINILDKNYNIRKEKELPRVKINSNIINFSYKESSLIFSIEAE</sequence>
<comment type="caution">
    <text evidence="2">The sequence shown here is derived from an EMBL/GenBank/DDBJ whole genome shotgun (WGS) entry which is preliminary data.</text>
</comment>
<accession>G9WZW9</accession>
<evidence type="ECO:0000313" key="2">
    <source>
        <dbReference type="EMBL" id="EHL15601.1"/>
    </source>
</evidence>
<keyword evidence="1" id="KW-0812">Transmembrane</keyword>
<gene>
    <name evidence="2" type="ORF">HMPREF9629_01725</name>
</gene>
<reference evidence="2 3" key="1">
    <citation type="submission" date="2011-08" db="EMBL/GenBank/DDBJ databases">
        <title>The Genome Sequence of Eubacteriaceae bacterium ACC19a.</title>
        <authorList>
            <consortium name="The Broad Institute Genome Sequencing Platform"/>
            <person name="Earl A."/>
            <person name="Ward D."/>
            <person name="Feldgarden M."/>
            <person name="Gevers D."/>
            <person name="Sizova M."/>
            <person name="Hazen A."/>
            <person name="Epstein S."/>
            <person name="Young S.K."/>
            <person name="Zeng Q."/>
            <person name="Gargeya S."/>
            <person name="Fitzgerald M."/>
            <person name="Haas B."/>
            <person name="Abouelleil A."/>
            <person name="Alvarado L."/>
            <person name="Arachchi H.M."/>
            <person name="Berlin A."/>
            <person name="Brown A."/>
            <person name="Chapman S.B."/>
            <person name="Chen Z."/>
            <person name="Dunbar C."/>
            <person name="Freedman E."/>
            <person name="Gearin G."/>
            <person name="Gellesch M."/>
            <person name="Goldberg J."/>
            <person name="Griggs A."/>
            <person name="Gujja S."/>
            <person name="Heiman D."/>
            <person name="Howarth C."/>
            <person name="Larson L."/>
            <person name="Lui A."/>
            <person name="MacDonald P.J.P."/>
            <person name="Montmayeur A."/>
            <person name="Murphy C."/>
            <person name="Neiman D."/>
            <person name="Pearson M."/>
            <person name="Priest M."/>
            <person name="Roberts A."/>
            <person name="Saif S."/>
            <person name="Shea T."/>
            <person name="Shenoy N."/>
            <person name="Sisk P."/>
            <person name="Stolte C."/>
            <person name="Sykes S."/>
            <person name="Wortman J."/>
            <person name="Nusbaum C."/>
            <person name="Birren B."/>
        </authorList>
    </citation>
    <scope>NUCLEOTIDE SEQUENCE [LARGE SCALE GENOMIC DNA]</scope>
    <source>
        <strain evidence="2 3">ACC19a</strain>
    </source>
</reference>
<protein>
    <submittedName>
        <fullName evidence="2">Uncharacterized protein</fullName>
    </submittedName>
</protein>
<dbReference type="EMBL" id="AFZE01000010">
    <property type="protein sequence ID" value="EHL15601.1"/>
    <property type="molecule type" value="Genomic_DNA"/>
</dbReference>
<dbReference type="BioCyc" id="EBAC796937-HMP:GMGH-1733-MONOMER"/>
<dbReference type="RefSeq" id="WP_009525954.1">
    <property type="nucleotide sequence ID" value="NZ_JBQMYZ010000028.1"/>
</dbReference>
<dbReference type="HOGENOM" id="CLU_1298785_0_0_9"/>
<evidence type="ECO:0000313" key="3">
    <source>
        <dbReference type="Proteomes" id="UP000006437"/>
    </source>
</evidence>